<dbReference type="PANTHER" id="PTHR42978">
    <property type="entry name" value="QUORUM-QUENCHING LACTONASE YTNP-RELATED-RELATED"/>
    <property type="match status" value="1"/>
</dbReference>
<evidence type="ECO:0000256" key="3">
    <source>
        <dbReference type="ARBA" id="ARBA00022723"/>
    </source>
</evidence>
<keyword evidence="3" id="KW-0479">Metal-binding</keyword>
<feature type="domain" description="Metallo-beta-lactamase" evidence="6">
    <location>
        <begin position="27"/>
        <end position="236"/>
    </location>
</feature>
<dbReference type="Proteomes" id="UP001344906">
    <property type="component" value="Unassembled WGS sequence"/>
</dbReference>
<evidence type="ECO:0000256" key="5">
    <source>
        <dbReference type="ARBA" id="ARBA00022833"/>
    </source>
</evidence>
<accession>A0ABQ6G3K4</accession>
<protein>
    <submittedName>
        <fullName evidence="7">MBL fold metallo-hydrolase</fullName>
    </submittedName>
</protein>
<dbReference type="RefSeq" id="WP_338258402.1">
    <property type="nucleotide sequence ID" value="NZ_BSRI01000002.1"/>
</dbReference>
<reference evidence="7 8" key="1">
    <citation type="submission" date="2023-02" db="EMBL/GenBank/DDBJ databases">
        <title>Dictyobacter halimunensis sp. nov., a new member of the class Ktedonobacteria from forest soil in a geothermal area.</title>
        <authorList>
            <person name="Rachmania M.K."/>
            <person name="Ningsih F."/>
            <person name="Sakai Y."/>
            <person name="Yabe S."/>
            <person name="Yokota A."/>
            <person name="Sjamsuridzal W."/>
        </authorList>
    </citation>
    <scope>NUCLEOTIDE SEQUENCE [LARGE SCALE GENOMIC DNA]</scope>
    <source>
        <strain evidence="7 8">S3.2.2.5</strain>
    </source>
</reference>
<dbReference type="SMART" id="SM00849">
    <property type="entry name" value="Lactamase_B"/>
    <property type="match status" value="1"/>
</dbReference>
<keyword evidence="8" id="KW-1185">Reference proteome</keyword>
<dbReference type="Pfam" id="PF00753">
    <property type="entry name" value="Lactamase_B"/>
    <property type="match status" value="1"/>
</dbReference>
<evidence type="ECO:0000256" key="1">
    <source>
        <dbReference type="ARBA" id="ARBA00001947"/>
    </source>
</evidence>
<dbReference type="SUPFAM" id="SSF56281">
    <property type="entry name" value="Metallo-hydrolase/oxidoreductase"/>
    <property type="match status" value="1"/>
</dbReference>
<dbReference type="Gene3D" id="3.60.15.10">
    <property type="entry name" value="Ribonuclease Z/Hydroxyacylglutathione hydrolase-like"/>
    <property type="match status" value="1"/>
</dbReference>
<name>A0ABQ6G3K4_9CHLR</name>
<comment type="cofactor">
    <cofactor evidence="1">
        <name>Zn(2+)</name>
        <dbReference type="ChEBI" id="CHEBI:29105"/>
    </cofactor>
</comment>
<dbReference type="InterPro" id="IPR001279">
    <property type="entry name" value="Metallo-B-lactamas"/>
</dbReference>
<keyword evidence="5" id="KW-0862">Zinc</keyword>
<proteinExistence type="inferred from homology"/>
<comment type="caution">
    <text evidence="7">The sequence shown here is derived from an EMBL/GenBank/DDBJ whole genome shotgun (WGS) entry which is preliminary data.</text>
</comment>
<dbReference type="PANTHER" id="PTHR42978:SF7">
    <property type="entry name" value="METALLO-HYDROLASE RV2300C-RELATED"/>
    <property type="match status" value="1"/>
</dbReference>
<evidence type="ECO:0000313" key="8">
    <source>
        <dbReference type="Proteomes" id="UP001344906"/>
    </source>
</evidence>
<evidence type="ECO:0000259" key="6">
    <source>
        <dbReference type="SMART" id="SM00849"/>
    </source>
</evidence>
<sequence length="252" mass="27603">MASSSMRPQRLYLMQVAVMKVGPFTLPVPCYLIQTEDGKNILIDSGLSLDMARSGGSEVVVEDSLGRGMTLVYGKSVVEQLAMIGVRPDDIDLLICTHYDDDHAGNLGIFTNARLIVQRQHHEIASAGHPRFAATRSQWDQPAERYQLIDGDVELLPGIELIETSGHVPGHQAVLVDLLHSGLVLLAIDAVALRDHFTATRPVGPTDADGEGAIASTRKLLELVERKHISQVIFGHDLAQWETLKQLPQFFA</sequence>
<evidence type="ECO:0000313" key="7">
    <source>
        <dbReference type="EMBL" id="GLV61106.1"/>
    </source>
</evidence>
<comment type="similarity">
    <text evidence="2">Belongs to the metallo-beta-lactamase superfamily.</text>
</comment>
<evidence type="ECO:0000256" key="2">
    <source>
        <dbReference type="ARBA" id="ARBA00007749"/>
    </source>
</evidence>
<organism evidence="7 8">
    <name type="scientific">Dictyobacter halimunensis</name>
    <dbReference type="NCBI Taxonomy" id="3026934"/>
    <lineage>
        <taxon>Bacteria</taxon>
        <taxon>Bacillati</taxon>
        <taxon>Chloroflexota</taxon>
        <taxon>Ktedonobacteria</taxon>
        <taxon>Ktedonobacterales</taxon>
        <taxon>Dictyobacteraceae</taxon>
        <taxon>Dictyobacter</taxon>
    </lineage>
</organism>
<evidence type="ECO:0000256" key="4">
    <source>
        <dbReference type="ARBA" id="ARBA00022801"/>
    </source>
</evidence>
<gene>
    <name evidence="7" type="ORF">KDH_79230</name>
</gene>
<dbReference type="CDD" id="cd07729">
    <property type="entry name" value="AHL_lactonase_MBL-fold"/>
    <property type="match status" value="1"/>
</dbReference>
<dbReference type="InterPro" id="IPR036866">
    <property type="entry name" value="RibonucZ/Hydroxyglut_hydro"/>
</dbReference>
<dbReference type="InterPro" id="IPR051013">
    <property type="entry name" value="MBL_superfamily_lactonases"/>
</dbReference>
<keyword evidence="4" id="KW-0378">Hydrolase</keyword>
<dbReference type="EMBL" id="BSRI01000002">
    <property type="protein sequence ID" value="GLV61106.1"/>
    <property type="molecule type" value="Genomic_DNA"/>
</dbReference>